<reference evidence="2 3" key="1">
    <citation type="journal article" date="2017" name="BMC Biol.">
        <title>Genomic innovations, transcriptional plasticity and gene loss underlying the evolution and divergence of two highly polyphagous and invasive Helicoverpa pest species.</title>
        <authorList>
            <person name="Pearce S.L."/>
            <person name="Clarke D.F."/>
            <person name="East P.D."/>
            <person name="Elfekih S."/>
            <person name="Gordon K.H."/>
            <person name="Jermiin L.S."/>
            <person name="McGaughran A."/>
            <person name="Oakeshott J.G."/>
            <person name="Papanikolaou A."/>
            <person name="Perera O.P."/>
            <person name="Rane R.V."/>
            <person name="Richards S."/>
            <person name="Tay W.T."/>
            <person name="Walsh T.K."/>
            <person name="Anderson A."/>
            <person name="Anderson C.J."/>
            <person name="Asgari S."/>
            <person name="Board P.G."/>
            <person name="Bretschneider A."/>
            <person name="Campbell P.M."/>
            <person name="Chertemps T."/>
            <person name="Christeller J.T."/>
            <person name="Coppin C.W."/>
            <person name="Downes S.J."/>
            <person name="Duan G."/>
            <person name="Farnsworth C.A."/>
            <person name="Good R.T."/>
            <person name="Han L.B."/>
            <person name="Han Y.C."/>
            <person name="Hatje K."/>
            <person name="Horne I."/>
            <person name="Huang Y.P."/>
            <person name="Hughes D.S."/>
            <person name="Jacquin-Joly E."/>
            <person name="James W."/>
            <person name="Jhangiani S."/>
            <person name="Kollmar M."/>
            <person name="Kuwar S.S."/>
            <person name="Li S."/>
            <person name="Liu N.Y."/>
            <person name="Maibeche M.T."/>
            <person name="Miller J.R."/>
            <person name="Montagne N."/>
            <person name="Perry T."/>
            <person name="Qu J."/>
            <person name="Song S.V."/>
            <person name="Sutton G.G."/>
            <person name="Vogel H."/>
            <person name="Walenz B.P."/>
            <person name="Xu W."/>
            <person name="Zhang H.J."/>
            <person name="Zou Z."/>
            <person name="Batterham P."/>
            <person name="Edwards O.R."/>
            <person name="Feyereisen R."/>
            <person name="Gibbs R.A."/>
            <person name="Heckel D.G."/>
            <person name="McGrath A."/>
            <person name="Robin C."/>
            <person name="Scherer S.E."/>
            <person name="Worley K.C."/>
            <person name="Wu Y.D."/>
        </authorList>
    </citation>
    <scope>NUCLEOTIDE SEQUENCE [LARGE SCALE GENOMIC DNA]</scope>
    <source>
        <strain evidence="2">Harm_GR_Male_#8</strain>
        <tissue evidence="2">Whole organism</tissue>
    </source>
</reference>
<proteinExistence type="predicted"/>
<feature type="signal peptide" evidence="1">
    <location>
        <begin position="1"/>
        <end position="18"/>
    </location>
</feature>
<keyword evidence="1" id="KW-0732">Signal</keyword>
<dbReference type="OrthoDB" id="8123454at2759"/>
<dbReference type="Proteomes" id="UP000249218">
    <property type="component" value="Unassembled WGS sequence"/>
</dbReference>
<name>A0A2W1BSE3_HELAM</name>
<organism evidence="2 3">
    <name type="scientific">Helicoverpa armigera</name>
    <name type="common">Cotton bollworm</name>
    <name type="synonym">Heliothis armigera</name>
    <dbReference type="NCBI Taxonomy" id="29058"/>
    <lineage>
        <taxon>Eukaryota</taxon>
        <taxon>Metazoa</taxon>
        <taxon>Ecdysozoa</taxon>
        <taxon>Arthropoda</taxon>
        <taxon>Hexapoda</taxon>
        <taxon>Insecta</taxon>
        <taxon>Pterygota</taxon>
        <taxon>Neoptera</taxon>
        <taxon>Endopterygota</taxon>
        <taxon>Lepidoptera</taxon>
        <taxon>Glossata</taxon>
        <taxon>Ditrysia</taxon>
        <taxon>Noctuoidea</taxon>
        <taxon>Noctuidae</taxon>
        <taxon>Heliothinae</taxon>
        <taxon>Helicoverpa</taxon>
    </lineage>
</organism>
<keyword evidence="3" id="KW-1185">Reference proteome</keyword>
<dbReference type="AlphaFoldDB" id="A0A2W1BSE3"/>
<evidence type="ECO:0000313" key="3">
    <source>
        <dbReference type="Proteomes" id="UP000249218"/>
    </source>
</evidence>
<gene>
    <name evidence="2" type="primary">HaOG202674</name>
    <name evidence="2" type="ORF">B5X24_HaOG202674</name>
</gene>
<dbReference type="EMBL" id="KZ149914">
    <property type="protein sequence ID" value="PZC78002.1"/>
    <property type="molecule type" value="Genomic_DNA"/>
</dbReference>
<feature type="chain" id="PRO_5015899090" evidence="1">
    <location>
        <begin position="19"/>
        <end position="132"/>
    </location>
</feature>
<accession>A0A2W1BSE3</accession>
<protein>
    <submittedName>
        <fullName evidence="2">Uncharacterized protein</fullName>
    </submittedName>
</protein>
<evidence type="ECO:0000313" key="2">
    <source>
        <dbReference type="EMBL" id="PZC78002.1"/>
    </source>
</evidence>
<evidence type="ECO:0000256" key="1">
    <source>
        <dbReference type="SAM" id="SignalP"/>
    </source>
</evidence>
<sequence>MAALKLFVALTLVYAVTAVPQRAGLVQFLEATKALGYQHNNIFPKQEHKFDPYTYNGDPMTDTEIIPGQMNNYGKYSYGCRDGYCWVQCRSFPVDSWCWSTPTWSYSQSYQYVTCREHSDCTNRLQCATPCI</sequence>